<dbReference type="SUPFAM" id="SSF54277">
    <property type="entry name" value="CAD &amp; PB1 domains"/>
    <property type="match status" value="1"/>
</dbReference>
<feature type="compositionally biased region" description="Basic residues" evidence="1">
    <location>
        <begin position="409"/>
        <end position="418"/>
    </location>
</feature>
<feature type="region of interest" description="Disordered" evidence="1">
    <location>
        <begin position="326"/>
        <end position="382"/>
    </location>
</feature>
<feature type="domain" description="PB1" evidence="2">
    <location>
        <begin position="14"/>
        <end position="95"/>
    </location>
</feature>
<dbReference type="GO" id="GO:0070971">
    <property type="term" value="C:endoplasmic reticulum exit site"/>
    <property type="evidence" value="ECO:0007669"/>
    <property type="project" value="TreeGrafter"/>
</dbReference>
<dbReference type="InterPro" id="IPR000270">
    <property type="entry name" value="PB1_dom"/>
</dbReference>
<dbReference type="EnsemblMetazoa" id="XM_022797345">
    <property type="protein sequence ID" value="XP_022653080"/>
    <property type="gene ID" value="LOC111246935"/>
</dbReference>
<feature type="compositionally biased region" description="Low complexity" evidence="1">
    <location>
        <begin position="341"/>
        <end position="375"/>
    </location>
</feature>
<feature type="compositionally biased region" description="Polar residues" evidence="1">
    <location>
        <begin position="196"/>
        <end position="205"/>
    </location>
</feature>
<evidence type="ECO:0000313" key="4">
    <source>
        <dbReference type="Proteomes" id="UP000594260"/>
    </source>
</evidence>
<dbReference type="PANTHER" id="PTHR15335:SF7">
    <property type="entry name" value="PROTEIN TFG"/>
    <property type="match status" value="1"/>
</dbReference>
<feature type="compositionally biased region" description="Low complexity" evidence="1">
    <location>
        <begin position="248"/>
        <end position="262"/>
    </location>
</feature>
<protein>
    <recommendedName>
        <fullName evidence="2">PB1 domain-containing protein</fullName>
    </recommendedName>
</protein>
<dbReference type="PANTHER" id="PTHR15335">
    <property type="entry name" value="PROTEIN TFG"/>
    <property type="match status" value="1"/>
</dbReference>
<feature type="compositionally biased region" description="Polar residues" evidence="1">
    <location>
        <begin position="234"/>
        <end position="246"/>
    </location>
</feature>
<evidence type="ECO:0000256" key="1">
    <source>
        <dbReference type="SAM" id="MobiDB-lite"/>
    </source>
</evidence>
<feature type="compositionally biased region" description="Low complexity" evidence="1">
    <location>
        <begin position="432"/>
        <end position="452"/>
    </location>
</feature>
<reference evidence="3" key="1">
    <citation type="submission" date="2021-01" db="UniProtKB">
        <authorList>
            <consortium name="EnsemblMetazoa"/>
        </authorList>
    </citation>
    <scope>IDENTIFICATION</scope>
</reference>
<dbReference type="AlphaFoldDB" id="A0A7M7JJY1"/>
<evidence type="ECO:0000313" key="3">
    <source>
        <dbReference type="EnsemblMetazoa" id="XP_022653080"/>
    </source>
</evidence>
<dbReference type="SMART" id="SM00666">
    <property type="entry name" value="PB1"/>
    <property type="match status" value="1"/>
</dbReference>
<feature type="region of interest" description="Disordered" evidence="1">
    <location>
        <begin position="404"/>
        <end position="473"/>
    </location>
</feature>
<dbReference type="Gene3D" id="3.10.20.90">
    <property type="entry name" value="Phosphatidylinositol 3-kinase Catalytic Subunit, Chain A, domain 1"/>
    <property type="match status" value="1"/>
</dbReference>
<feature type="compositionally biased region" description="Polar residues" evidence="1">
    <location>
        <begin position="268"/>
        <end position="277"/>
    </location>
</feature>
<organism evidence="3 4">
    <name type="scientific">Varroa destructor</name>
    <name type="common">Honeybee mite</name>
    <dbReference type="NCBI Taxonomy" id="109461"/>
    <lineage>
        <taxon>Eukaryota</taxon>
        <taxon>Metazoa</taxon>
        <taxon>Ecdysozoa</taxon>
        <taxon>Arthropoda</taxon>
        <taxon>Chelicerata</taxon>
        <taxon>Arachnida</taxon>
        <taxon>Acari</taxon>
        <taxon>Parasitiformes</taxon>
        <taxon>Mesostigmata</taxon>
        <taxon>Gamasina</taxon>
        <taxon>Dermanyssoidea</taxon>
        <taxon>Varroidae</taxon>
        <taxon>Varroa</taxon>
    </lineage>
</organism>
<keyword evidence="4" id="KW-1185">Reference proteome</keyword>
<dbReference type="GO" id="GO:0048208">
    <property type="term" value="P:COPII vesicle coating"/>
    <property type="evidence" value="ECO:0007669"/>
    <property type="project" value="InterPro"/>
</dbReference>
<dbReference type="Proteomes" id="UP000594260">
    <property type="component" value="Unplaced"/>
</dbReference>
<accession>A0A7M7JJY1</accession>
<proteinExistence type="predicted"/>
<dbReference type="Pfam" id="PF00564">
    <property type="entry name" value="PB1"/>
    <property type="match status" value="1"/>
</dbReference>
<feature type="region of interest" description="Disordered" evidence="1">
    <location>
        <begin position="177"/>
        <end position="294"/>
    </location>
</feature>
<dbReference type="InterPro" id="IPR053793">
    <property type="entry name" value="PB1-like"/>
</dbReference>
<dbReference type="GeneID" id="111246935"/>
<dbReference type="CDD" id="cd06401">
    <property type="entry name" value="PB1_TFG"/>
    <property type="match status" value="1"/>
</dbReference>
<dbReference type="GO" id="GO:0042802">
    <property type="term" value="F:identical protein binding"/>
    <property type="evidence" value="ECO:0007669"/>
    <property type="project" value="InterPro"/>
</dbReference>
<evidence type="ECO:0000259" key="2">
    <source>
        <dbReference type="PROSITE" id="PS51745"/>
    </source>
</evidence>
<name>A0A7M7JJY1_VARDE</name>
<feature type="compositionally biased region" description="Polar residues" evidence="1">
    <location>
        <begin position="177"/>
        <end position="188"/>
    </location>
</feature>
<dbReference type="RefSeq" id="XP_022653080.1">
    <property type="nucleotide sequence ID" value="XM_022797345.1"/>
</dbReference>
<dbReference type="InterPro" id="IPR034857">
    <property type="entry name" value="PB1_TFG"/>
</dbReference>
<dbReference type="PROSITE" id="PS51745">
    <property type="entry name" value="PB1"/>
    <property type="match status" value="1"/>
</dbReference>
<sequence>MSSGDAKIDALAGKLVIKAQLEGDIRRIAIHNEDITFDELILMMQRVFRGSLSTQDQITLKYKDEDGDLVTIVDNCDVSQAIQCSRVLRLRVLVQNEDANAITDLRAELLEVRNKVDQLIEKTYSLSLGSGESNNKAALEPAAKVNGDLGVSSPPGGLNDCLRLIKKDQGVLFPAQGNSTQNACSPGSVNVPLSRPGSTQQQIAPNASGPFQPVVNRAPPKVGEMSPSPAGRSATPQSQGGSQVGETSALHQQASGQQHSSSPGELFNPQQGPGSIHQQNPPQPGPNQQASQTPIGHTVASNQGVASLFPSPGVAPSPAPMRMAQVAPQGYPSLPPTSAAQQPTSSPYTQQQQQLPIQAQQPQQQGQNPSQPNPSRRNGRPVIPVRRVCEDVWIAGSAPWLSSTNITTTRRRSSRTTKPRTSNKPISKCDASRSPSATPTAATTTDSTANTAFRNDGPTTHRTTSVRRCFPQW</sequence>
<dbReference type="InterPro" id="IPR033512">
    <property type="entry name" value="TFG"/>
</dbReference>